<feature type="compositionally biased region" description="Low complexity" evidence="1">
    <location>
        <begin position="39"/>
        <end position="71"/>
    </location>
</feature>
<gene>
    <name evidence="2" type="ORF">DID88_008924</name>
</gene>
<feature type="region of interest" description="Disordered" evidence="1">
    <location>
        <begin position="1"/>
        <end position="92"/>
    </location>
</feature>
<dbReference type="PANTHER" id="PTHR42073:SF1">
    <property type="entry name" value="MEIOTIC EXPRESSION UP-REGULATED PROTEIN 6"/>
    <property type="match status" value="1"/>
</dbReference>
<dbReference type="PANTHER" id="PTHR42073">
    <property type="entry name" value="MEIOTIC EXPRESSION UP-REGULATED PROTEIN 6"/>
    <property type="match status" value="1"/>
</dbReference>
<evidence type="ECO:0000313" key="2">
    <source>
        <dbReference type="EMBL" id="RAL68221.1"/>
    </source>
</evidence>
<dbReference type="EMBL" id="QKRW01000002">
    <property type="protein sequence ID" value="RAL68221.1"/>
    <property type="molecule type" value="Genomic_DNA"/>
</dbReference>
<evidence type="ECO:0000313" key="3">
    <source>
        <dbReference type="Proteomes" id="UP000249056"/>
    </source>
</evidence>
<dbReference type="InterPro" id="IPR039712">
    <property type="entry name" value="Meu6"/>
</dbReference>
<comment type="caution">
    <text evidence="2">The sequence shown here is derived from an EMBL/GenBank/DDBJ whole genome shotgun (WGS) entry which is preliminary data.</text>
</comment>
<reference evidence="2 3" key="1">
    <citation type="submission" date="2018-06" db="EMBL/GenBank/DDBJ databases">
        <title>Genome Sequence of the Brown Rot Fungal Pathogen Monilinia fructigena.</title>
        <authorList>
            <person name="Landi L."/>
            <person name="De Miccolis Angelini R.M."/>
            <person name="Pollastro S."/>
            <person name="Abate D."/>
            <person name="Faretra F."/>
            <person name="Romanazzi G."/>
        </authorList>
    </citation>
    <scope>NUCLEOTIDE SEQUENCE [LARGE SCALE GENOMIC DNA]</scope>
    <source>
        <strain evidence="2 3">Mfrg269</strain>
    </source>
</reference>
<sequence>MSEVQKPTVEEQVAAPAPAITTTEAPAVEPVPETKAEEPVAQTEPAEPTTETPAVVEEPSAEAATEAAAPAIKEVTPVEEGVLGYKGPGLLK</sequence>
<name>A0A395J7B1_9HELO</name>
<dbReference type="OrthoDB" id="5593352at2759"/>
<protein>
    <submittedName>
        <fullName evidence="2">Uncharacterized protein</fullName>
    </submittedName>
</protein>
<accession>A0A395J7B1</accession>
<dbReference type="AlphaFoldDB" id="A0A395J7B1"/>
<proteinExistence type="predicted"/>
<organism evidence="2 3">
    <name type="scientific">Monilinia fructigena</name>
    <dbReference type="NCBI Taxonomy" id="38457"/>
    <lineage>
        <taxon>Eukaryota</taxon>
        <taxon>Fungi</taxon>
        <taxon>Dikarya</taxon>
        <taxon>Ascomycota</taxon>
        <taxon>Pezizomycotina</taxon>
        <taxon>Leotiomycetes</taxon>
        <taxon>Helotiales</taxon>
        <taxon>Sclerotiniaceae</taxon>
        <taxon>Monilinia</taxon>
    </lineage>
</organism>
<feature type="compositionally biased region" description="Low complexity" evidence="1">
    <location>
        <begin position="13"/>
        <end position="30"/>
    </location>
</feature>
<keyword evidence="3" id="KW-1185">Reference proteome</keyword>
<evidence type="ECO:0000256" key="1">
    <source>
        <dbReference type="SAM" id="MobiDB-lite"/>
    </source>
</evidence>
<dbReference type="Proteomes" id="UP000249056">
    <property type="component" value="Unassembled WGS sequence"/>
</dbReference>